<keyword evidence="2" id="KW-1185">Reference proteome</keyword>
<reference evidence="1" key="1">
    <citation type="journal article" date="2020" name="New Phytol.">
        <title>Comparative genomics reveals dynamic genome evolution in host specialist ectomycorrhizal fungi.</title>
        <authorList>
            <person name="Lofgren L.A."/>
            <person name="Nguyen N.H."/>
            <person name="Vilgalys R."/>
            <person name="Ruytinx J."/>
            <person name="Liao H.L."/>
            <person name="Branco S."/>
            <person name="Kuo A."/>
            <person name="LaButti K."/>
            <person name="Lipzen A."/>
            <person name="Andreopoulos W."/>
            <person name="Pangilinan J."/>
            <person name="Riley R."/>
            <person name="Hundley H."/>
            <person name="Na H."/>
            <person name="Barry K."/>
            <person name="Grigoriev I.V."/>
            <person name="Stajich J.E."/>
            <person name="Kennedy P.G."/>
        </authorList>
    </citation>
    <scope>NUCLEOTIDE SEQUENCE</scope>
    <source>
        <strain evidence="1">DOB743</strain>
    </source>
</reference>
<sequence>MYGAEYLREFEFPSGPRLLPDAFDCILARQKYCTELTNLSTLSVFEVEIWCYRGSNRIPQWIYATQNGKTYWTIMFSVEIHFGLTEFKDALVFRKNNVDRLGGLADFWP</sequence>
<dbReference type="AlphaFoldDB" id="A0A9P6ZMV2"/>
<protein>
    <submittedName>
        <fullName evidence="1">Uncharacterized protein</fullName>
    </submittedName>
</protein>
<organism evidence="1 2">
    <name type="scientific">Suillus placidus</name>
    <dbReference type="NCBI Taxonomy" id="48579"/>
    <lineage>
        <taxon>Eukaryota</taxon>
        <taxon>Fungi</taxon>
        <taxon>Dikarya</taxon>
        <taxon>Basidiomycota</taxon>
        <taxon>Agaricomycotina</taxon>
        <taxon>Agaricomycetes</taxon>
        <taxon>Agaricomycetidae</taxon>
        <taxon>Boletales</taxon>
        <taxon>Suillineae</taxon>
        <taxon>Suillaceae</taxon>
        <taxon>Suillus</taxon>
    </lineage>
</organism>
<proteinExistence type="predicted"/>
<comment type="caution">
    <text evidence="1">The sequence shown here is derived from an EMBL/GenBank/DDBJ whole genome shotgun (WGS) entry which is preliminary data.</text>
</comment>
<evidence type="ECO:0000313" key="1">
    <source>
        <dbReference type="EMBL" id="KAG1772242.1"/>
    </source>
</evidence>
<dbReference type="EMBL" id="JABBWD010000054">
    <property type="protein sequence ID" value="KAG1772242.1"/>
    <property type="molecule type" value="Genomic_DNA"/>
</dbReference>
<evidence type="ECO:0000313" key="2">
    <source>
        <dbReference type="Proteomes" id="UP000714275"/>
    </source>
</evidence>
<dbReference type="OrthoDB" id="2963168at2759"/>
<accession>A0A9P6ZMV2</accession>
<dbReference type="Proteomes" id="UP000714275">
    <property type="component" value="Unassembled WGS sequence"/>
</dbReference>
<name>A0A9P6ZMV2_9AGAM</name>
<gene>
    <name evidence="1" type="ORF">EV702DRAFT_1246716</name>
</gene>